<keyword evidence="1" id="KW-0175">Coiled coil</keyword>
<protein>
    <submittedName>
        <fullName evidence="3">Helix-turn-helix domain-containing protein</fullName>
    </submittedName>
</protein>
<sequence length="143" mass="15865">MPNIANVLREEIIRLARKELRGESAALKKASAQYRSDIAGLKRQVRDLERQVVRLSKGVATQRPSPPEEQMPLKARFGAKGFAAQRRRLGLSASELGFLLNCSGQSVYKWEQGKARPRASQMPAIAALRKLSKSQAAKVLEAR</sequence>
<evidence type="ECO:0000313" key="3">
    <source>
        <dbReference type="EMBL" id="MFC5520845.1"/>
    </source>
</evidence>
<dbReference type="EMBL" id="JBHSMX010000011">
    <property type="protein sequence ID" value="MFC5520845.1"/>
    <property type="molecule type" value="Genomic_DNA"/>
</dbReference>
<dbReference type="InterPro" id="IPR001387">
    <property type="entry name" value="Cro/C1-type_HTH"/>
</dbReference>
<dbReference type="InterPro" id="IPR010982">
    <property type="entry name" value="Lambda_DNA-bd_dom_sf"/>
</dbReference>
<organism evidence="3 4">
    <name type="scientific">Polaromonas jejuensis</name>
    <dbReference type="NCBI Taxonomy" id="457502"/>
    <lineage>
        <taxon>Bacteria</taxon>
        <taxon>Pseudomonadati</taxon>
        <taxon>Pseudomonadota</taxon>
        <taxon>Betaproteobacteria</taxon>
        <taxon>Burkholderiales</taxon>
        <taxon>Comamonadaceae</taxon>
        <taxon>Polaromonas</taxon>
    </lineage>
</organism>
<gene>
    <name evidence="3" type="ORF">ACFPP7_07925</name>
</gene>
<name>A0ABW0Q7Y9_9BURK</name>
<evidence type="ECO:0000313" key="4">
    <source>
        <dbReference type="Proteomes" id="UP001596084"/>
    </source>
</evidence>
<dbReference type="SUPFAM" id="SSF47413">
    <property type="entry name" value="lambda repressor-like DNA-binding domains"/>
    <property type="match status" value="1"/>
</dbReference>
<dbReference type="CDD" id="cd00093">
    <property type="entry name" value="HTH_XRE"/>
    <property type="match status" value="1"/>
</dbReference>
<keyword evidence="4" id="KW-1185">Reference proteome</keyword>
<feature type="coiled-coil region" evidence="1">
    <location>
        <begin position="31"/>
        <end position="58"/>
    </location>
</feature>
<dbReference type="RefSeq" id="WP_068835652.1">
    <property type="nucleotide sequence ID" value="NZ_JBHSMX010000011.1"/>
</dbReference>
<dbReference type="Pfam" id="PF13560">
    <property type="entry name" value="HTH_31"/>
    <property type="match status" value="1"/>
</dbReference>
<evidence type="ECO:0000256" key="1">
    <source>
        <dbReference type="SAM" id="Coils"/>
    </source>
</evidence>
<reference evidence="4" key="1">
    <citation type="journal article" date="2019" name="Int. J. Syst. Evol. Microbiol.">
        <title>The Global Catalogue of Microorganisms (GCM) 10K type strain sequencing project: providing services to taxonomists for standard genome sequencing and annotation.</title>
        <authorList>
            <consortium name="The Broad Institute Genomics Platform"/>
            <consortium name="The Broad Institute Genome Sequencing Center for Infectious Disease"/>
            <person name="Wu L."/>
            <person name="Ma J."/>
        </authorList>
    </citation>
    <scope>NUCLEOTIDE SEQUENCE [LARGE SCALE GENOMIC DNA]</scope>
    <source>
        <strain evidence="4">CGMCC 4.7277</strain>
    </source>
</reference>
<dbReference type="PROSITE" id="PS50943">
    <property type="entry name" value="HTH_CROC1"/>
    <property type="match status" value="1"/>
</dbReference>
<feature type="domain" description="HTH cro/C1-type" evidence="2">
    <location>
        <begin position="82"/>
        <end position="136"/>
    </location>
</feature>
<dbReference type="Gene3D" id="1.10.260.40">
    <property type="entry name" value="lambda repressor-like DNA-binding domains"/>
    <property type="match status" value="1"/>
</dbReference>
<accession>A0ABW0Q7Y9</accession>
<dbReference type="Proteomes" id="UP001596084">
    <property type="component" value="Unassembled WGS sequence"/>
</dbReference>
<comment type="caution">
    <text evidence="3">The sequence shown here is derived from an EMBL/GenBank/DDBJ whole genome shotgun (WGS) entry which is preliminary data.</text>
</comment>
<proteinExistence type="predicted"/>
<evidence type="ECO:0000259" key="2">
    <source>
        <dbReference type="PROSITE" id="PS50943"/>
    </source>
</evidence>